<dbReference type="InterPro" id="IPR046897">
    <property type="entry name" value="ABC-3C_MC6"/>
</dbReference>
<keyword evidence="2" id="KW-1185">Reference proteome</keyword>
<dbReference type="AlphaFoldDB" id="A0A4Y8JTH6"/>
<proteinExistence type="predicted"/>
<dbReference type="OrthoDB" id="4555046at2"/>
<name>A0A4Y8JTH6_9MICO</name>
<accession>A0A4Y8JTH6</accession>
<dbReference type="EMBL" id="SOHA01000036">
    <property type="protein sequence ID" value="TFD28274.1"/>
    <property type="molecule type" value="Genomic_DNA"/>
</dbReference>
<evidence type="ECO:0000313" key="1">
    <source>
        <dbReference type="EMBL" id="TFD28274.1"/>
    </source>
</evidence>
<gene>
    <name evidence="1" type="ORF">E3T49_12240</name>
</gene>
<comment type="caution">
    <text evidence="1">The sequence shown here is derived from an EMBL/GenBank/DDBJ whole genome shotgun (WGS) entry which is preliminary data.</text>
</comment>
<organism evidence="1 2">
    <name type="scientific">Cryobacterium cryoconiti</name>
    <dbReference type="NCBI Taxonomy" id="1259239"/>
    <lineage>
        <taxon>Bacteria</taxon>
        <taxon>Bacillati</taxon>
        <taxon>Actinomycetota</taxon>
        <taxon>Actinomycetes</taxon>
        <taxon>Micrococcales</taxon>
        <taxon>Microbacteriaceae</taxon>
        <taxon>Cryobacterium</taxon>
    </lineage>
</organism>
<evidence type="ECO:0000313" key="2">
    <source>
        <dbReference type="Proteomes" id="UP000297472"/>
    </source>
</evidence>
<dbReference type="Proteomes" id="UP000297472">
    <property type="component" value="Unassembled WGS sequence"/>
</dbReference>
<protein>
    <submittedName>
        <fullName evidence="1">Uncharacterized protein</fullName>
    </submittedName>
</protein>
<dbReference type="Pfam" id="PF20293">
    <property type="entry name" value="MC6"/>
    <property type="match status" value="1"/>
</dbReference>
<reference evidence="1 2" key="1">
    <citation type="submission" date="2019-03" db="EMBL/GenBank/DDBJ databases">
        <title>Genomics of glacier-inhabiting Cryobacterium strains.</title>
        <authorList>
            <person name="Liu Q."/>
            <person name="Xin Y.-H."/>
        </authorList>
    </citation>
    <scope>NUCLEOTIDE SEQUENCE [LARGE SCALE GENOMIC DNA]</scope>
    <source>
        <strain evidence="1 2">TMT1-51</strain>
    </source>
</reference>
<sequence>MLLPTKGISPERALLTIGAEILDLIDQPISVSGIWEKYSAVPPNRAPRRRSRVTFDWFSLALATLYTIDAIVVTDDGRIRRSIVSG</sequence>